<dbReference type="STRING" id="471856.Jden_0763"/>
<dbReference type="Proteomes" id="UP000000628">
    <property type="component" value="Chromosome"/>
</dbReference>
<organism evidence="1 2">
    <name type="scientific">Jonesia denitrificans (strain ATCC 14870 / DSM 20603 / BCRC 15368 / CIP 55.134 / JCM 11481 / NBRC 15587 / NCTC 10816 / Prevot 55134)</name>
    <name type="common">Listeria denitrificans</name>
    <dbReference type="NCBI Taxonomy" id="471856"/>
    <lineage>
        <taxon>Bacteria</taxon>
        <taxon>Bacillati</taxon>
        <taxon>Actinomycetota</taxon>
        <taxon>Actinomycetes</taxon>
        <taxon>Micrococcales</taxon>
        <taxon>Jonesiaceae</taxon>
        <taxon>Jonesia</taxon>
    </lineage>
</organism>
<proteinExistence type="predicted"/>
<protein>
    <submittedName>
        <fullName evidence="1">Uncharacterized protein</fullName>
    </submittedName>
</protein>
<evidence type="ECO:0000313" key="1">
    <source>
        <dbReference type="EMBL" id="ACV08426.1"/>
    </source>
</evidence>
<gene>
    <name evidence="1" type="ordered locus">Jden_0763</name>
</gene>
<dbReference type="RefSeq" id="WP_015771054.1">
    <property type="nucleotide sequence ID" value="NC_013174.1"/>
</dbReference>
<sequence length="75" mass="8249">MSSKESTQPVAILTTDAPNVPASVWDEEGCLVFPDEPDFDYGDMTDELAKVCLEPDFNYDAWAAEFANTSLQLAD</sequence>
<reference evidence="1 2" key="1">
    <citation type="journal article" date="2009" name="Stand. Genomic Sci.">
        <title>Complete genome sequence of Jonesia denitrificans type strain (Prevot 55134).</title>
        <authorList>
            <person name="Pukall R."/>
            <person name="Gehrich-Schroter G."/>
            <person name="Lapidus A."/>
            <person name="Nolan M."/>
            <person name="Glavina Del Rio T."/>
            <person name="Lucas S."/>
            <person name="Chen F."/>
            <person name="Tice H."/>
            <person name="Pitluck S."/>
            <person name="Cheng J.F."/>
            <person name="Copeland A."/>
            <person name="Saunders E."/>
            <person name="Brettin T."/>
            <person name="Detter J.C."/>
            <person name="Bruce D."/>
            <person name="Goodwin L."/>
            <person name="Pati A."/>
            <person name="Ivanova N."/>
            <person name="Mavromatis K."/>
            <person name="Ovchinnikova G."/>
            <person name="Chen A."/>
            <person name="Palaniappan K."/>
            <person name="Land M."/>
            <person name="Hauser L."/>
            <person name="Chang Y.J."/>
            <person name="Jeffries C.D."/>
            <person name="Chain P."/>
            <person name="Goker M."/>
            <person name="Bristow J."/>
            <person name="Eisen J.A."/>
            <person name="Markowitz V."/>
            <person name="Hugenholtz P."/>
            <person name="Kyrpides N.C."/>
            <person name="Klenk H.P."/>
            <person name="Han C."/>
        </authorList>
    </citation>
    <scope>NUCLEOTIDE SEQUENCE [LARGE SCALE GENOMIC DNA]</scope>
    <source>
        <strain evidence="2">ATCC 14870 / DSM 20603 / BCRC 15368 / CIP 55.134 / JCM 11481 / NBRC 15587 / NCTC 10816 / Prevot 55134</strain>
    </source>
</reference>
<name>C7R1V8_JONDD</name>
<accession>C7R1V8</accession>
<evidence type="ECO:0000313" key="2">
    <source>
        <dbReference type="Proteomes" id="UP000000628"/>
    </source>
</evidence>
<dbReference type="AlphaFoldDB" id="C7R1V8"/>
<dbReference type="EMBL" id="CP001706">
    <property type="protein sequence ID" value="ACV08426.1"/>
    <property type="molecule type" value="Genomic_DNA"/>
</dbReference>
<dbReference type="KEGG" id="jde:Jden_0763"/>
<dbReference type="HOGENOM" id="CLU_2666210_0_0_11"/>
<keyword evidence="2" id="KW-1185">Reference proteome</keyword>